<comment type="caution">
    <text evidence="2">The sequence shown here is derived from an EMBL/GenBank/DDBJ whole genome shotgun (WGS) entry which is preliminary data.</text>
</comment>
<name>A0A423WQT7_9PEZI</name>
<keyword evidence="3" id="KW-1185">Reference proteome</keyword>
<evidence type="ECO:0000313" key="3">
    <source>
        <dbReference type="Proteomes" id="UP000283895"/>
    </source>
</evidence>
<dbReference type="EMBL" id="LKEA01000012">
    <property type="protein sequence ID" value="ROW05793.1"/>
    <property type="molecule type" value="Genomic_DNA"/>
</dbReference>
<accession>A0A423WQT7</accession>
<organism evidence="2 3">
    <name type="scientific">Cytospora schulzeri</name>
    <dbReference type="NCBI Taxonomy" id="448051"/>
    <lineage>
        <taxon>Eukaryota</taxon>
        <taxon>Fungi</taxon>
        <taxon>Dikarya</taxon>
        <taxon>Ascomycota</taxon>
        <taxon>Pezizomycotina</taxon>
        <taxon>Sordariomycetes</taxon>
        <taxon>Sordariomycetidae</taxon>
        <taxon>Diaporthales</taxon>
        <taxon>Cytosporaceae</taxon>
        <taxon>Cytospora</taxon>
    </lineage>
</organism>
<evidence type="ECO:0000256" key="1">
    <source>
        <dbReference type="SAM" id="MobiDB-lite"/>
    </source>
</evidence>
<feature type="region of interest" description="Disordered" evidence="1">
    <location>
        <begin position="1"/>
        <end position="32"/>
    </location>
</feature>
<evidence type="ECO:0000313" key="2">
    <source>
        <dbReference type="EMBL" id="ROW05793.1"/>
    </source>
</evidence>
<dbReference type="AlphaFoldDB" id="A0A423WQT7"/>
<protein>
    <submittedName>
        <fullName evidence="2">Uncharacterized protein</fullName>
    </submittedName>
</protein>
<proteinExistence type="predicted"/>
<feature type="compositionally biased region" description="Low complexity" evidence="1">
    <location>
        <begin position="135"/>
        <end position="165"/>
    </location>
</feature>
<feature type="region of interest" description="Disordered" evidence="1">
    <location>
        <begin position="132"/>
        <end position="268"/>
    </location>
</feature>
<dbReference type="OrthoDB" id="10551894at2759"/>
<feature type="compositionally biased region" description="Polar residues" evidence="1">
    <location>
        <begin position="195"/>
        <end position="219"/>
    </location>
</feature>
<reference evidence="2 3" key="1">
    <citation type="submission" date="2015-09" db="EMBL/GenBank/DDBJ databases">
        <title>Host preference determinants of Valsa canker pathogens revealed by comparative genomics.</title>
        <authorList>
            <person name="Yin Z."/>
            <person name="Huang L."/>
        </authorList>
    </citation>
    <scope>NUCLEOTIDE SEQUENCE [LARGE SCALE GENOMIC DNA]</scope>
    <source>
        <strain evidence="2 3">03-1</strain>
    </source>
</reference>
<sequence length="268" mass="29490">MNPINRIAQLASREDDHDPSDGPPPGWPFNLPSRAALDHLEQALTEDRPRPDWFGSEVVVLDDEDRYVWSWSINTPLGRRALGSNLYEVQDGTTGDRGLMFAHTQRQQQMAALRTGDHAFSRQFRVATALPQPRSGEAGSQAAQATQSSSQAPSAQQAPASRSGGHTAGGGRVLARSPTRPIVFRLPREQASGVMPSSSTDNPENSNRAMNLDQTQSATGEHIHTNTRQAPEEPQQTMPAHLRVAHQESEEYMDQDTGEEEDPSFEDY</sequence>
<feature type="compositionally biased region" description="Polar residues" evidence="1">
    <location>
        <begin position="226"/>
        <end position="238"/>
    </location>
</feature>
<dbReference type="Proteomes" id="UP000283895">
    <property type="component" value="Unassembled WGS sequence"/>
</dbReference>
<gene>
    <name evidence="2" type="ORF">VMCG_05223</name>
</gene>
<feature type="compositionally biased region" description="Acidic residues" evidence="1">
    <location>
        <begin position="250"/>
        <end position="268"/>
    </location>
</feature>